<feature type="repeat" description="PPR" evidence="3">
    <location>
        <begin position="488"/>
        <end position="522"/>
    </location>
</feature>
<dbReference type="InterPro" id="IPR004883">
    <property type="entry name" value="LOB"/>
</dbReference>
<evidence type="ECO:0000313" key="7">
    <source>
        <dbReference type="Proteomes" id="UP000467840"/>
    </source>
</evidence>
<dbReference type="InterPro" id="IPR039794">
    <property type="entry name" value="Gtb1-like"/>
</dbReference>
<keyword evidence="2" id="KW-0677">Repeat</keyword>
<reference evidence="6 7" key="1">
    <citation type="journal article" date="2020" name="Mol. Plant">
        <title>The Chromosome-Based Rubber Tree Genome Provides New Insights into Spurge Genome Evolution and Rubber Biosynthesis.</title>
        <authorList>
            <person name="Liu J."/>
            <person name="Shi C."/>
            <person name="Shi C.C."/>
            <person name="Li W."/>
            <person name="Zhang Q.J."/>
            <person name="Zhang Y."/>
            <person name="Li K."/>
            <person name="Lu H.F."/>
            <person name="Shi C."/>
            <person name="Zhu S.T."/>
            <person name="Xiao Z.Y."/>
            <person name="Nan H."/>
            <person name="Yue Y."/>
            <person name="Zhu X.G."/>
            <person name="Wu Y."/>
            <person name="Hong X.N."/>
            <person name="Fan G.Y."/>
            <person name="Tong Y."/>
            <person name="Zhang D."/>
            <person name="Mao C.L."/>
            <person name="Liu Y.L."/>
            <person name="Hao S.J."/>
            <person name="Liu W.Q."/>
            <person name="Lv M.Q."/>
            <person name="Zhang H.B."/>
            <person name="Liu Y."/>
            <person name="Hu-Tang G.R."/>
            <person name="Wang J.P."/>
            <person name="Wang J.H."/>
            <person name="Sun Y.H."/>
            <person name="Ni S.B."/>
            <person name="Chen W.B."/>
            <person name="Zhang X.C."/>
            <person name="Jiao Y.N."/>
            <person name="Eichler E.E."/>
            <person name="Li G.H."/>
            <person name="Liu X."/>
            <person name="Gao L.Z."/>
        </authorList>
    </citation>
    <scope>NUCLEOTIDE SEQUENCE [LARGE SCALE GENOMIC DNA]</scope>
    <source>
        <strain evidence="7">cv. GT1</strain>
        <tissue evidence="6">Leaf</tissue>
    </source>
</reference>
<organism evidence="6 7">
    <name type="scientific">Hevea brasiliensis</name>
    <name type="common">Para rubber tree</name>
    <name type="synonym">Siphonia brasiliensis</name>
    <dbReference type="NCBI Taxonomy" id="3981"/>
    <lineage>
        <taxon>Eukaryota</taxon>
        <taxon>Viridiplantae</taxon>
        <taxon>Streptophyta</taxon>
        <taxon>Embryophyta</taxon>
        <taxon>Tracheophyta</taxon>
        <taxon>Spermatophyta</taxon>
        <taxon>Magnoliopsida</taxon>
        <taxon>eudicotyledons</taxon>
        <taxon>Gunneridae</taxon>
        <taxon>Pentapetalae</taxon>
        <taxon>rosids</taxon>
        <taxon>fabids</taxon>
        <taxon>Malpighiales</taxon>
        <taxon>Euphorbiaceae</taxon>
        <taxon>Crotonoideae</taxon>
        <taxon>Micrandreae</taxon>
        <taxon>Hevea</taxon>
    </lineage>
</organism>
<evidence type="ECO:0000256" key="4">
    <source>
        <dbReference type="SAM" id="MobiDB-lite"/>
    </source>
</evidence>
<keyword evidence="7" id="KW-1185">Reference proteome</keyword>
<comment type="caution">
    <text evidence="6">The sequence shown here is derived from an EMBL/GenBank/DDBJ whole genome shotgun (WGS) entry which is preliminary data.</text>
</comment>
<evidence type="ECO:0000256" key="3">
    <source>
        <dbReference type="PROSITE-ProRule" id="PRU00708"/>
    </source>
</evidence>
<gene>
    <name evidence="6" type="ORF">GH714_031245</name>
</gene>
<dbReference type="PROSITE" id="PS50891">
    <property type="entry name" value="LOB"/>
    <property type="match status" value="1"/>
</dbReference>
<feature type="domain" description="LOB" evidence="5">
    <location>
        <begin position="23"/>
        <end position="123"/>
    </location>
</feature>
<dbReference type="GO" id="GO:0006491">
    <property type="term" value="P:N-glycan processing"/>
    <property type="evidence" value="ECO:0007669"/>
    <property type="project" value="TreeGrafter"/>
</dbReference>
<dbReference type="PROSITE" id="PS51375">
    <property type="entry name" value="PPR"/>
    <property type="match status" value="1"/>
</dbReference>
<evidence type="ECO:0000313" key="6">
    <source>
        <dbReference type="EMBL" id="KAF2295048.1"/>
    </source>
</evidence>
<dbReference type="GO" id="GO:0017177">
    <property type="term" value="C:glucosidase II complex"/>
    <property type="evidence" value="ECO:0007669"/>
    <property type="project" value="TreeGrafter"/>
</dbReference>
<dbReference type="AlphaFoldDB" id="A0A6A6L427"/>
<feature type="region of interest" description="Disordered" evidence="4">
    <location>
        <begin position="106"/>
        <end position="131"/>
    </location>
</feature>
<dbReference type="InterPro" id="IPR011990">
    <property type="entry name" value="TPR-like_helical_dom_sf"/>
</dbReference>
<dbReference type="InterPro" id="IPR028146">
    <property type="entry name" value="PRKCSH_N"/>
</dbReference>
<dbReference type="EMBL" id="JAAGAX010000013">
    <property type="protein sequence ID" value="KAF2295048.1"/>
    <property type="molecule type" value="Genomic_DNA"/>
</dbReference>
<dbReference type="Pfam" id="PF03195">
    <property type="entry name" value="LOB"/>
    <property type="match status" value="1"/>
</dbReference>
<dbReference type="PANTHER" id="PTHR12630">
    <property type="entry name" value="N-LINKED OLIGOSACCHARIDE PROCESSING"/>
    <property type="match status" value="1"/>
</dbReference>
<evidence type="ECO:0000256" key="2">
    <source>
        <dbReference type="ARBA" id="ARBA00022737"/>
    </source>
</evidence>
<dbReference type="PANTHER" id="PTHR12630:SF17">
    <property type="entry name" value="EXPRESSED PROTEIN"/>
    <property type="match status" value="1"/>
</dbReference>
<evidence type="ECO:0000256" key="1">
    <source>
        <dbReference type="ARBA" id="ARBA00005474"/>
    </source>
</evidence>
<comment type="similarity">
    <text evidence="1">Belongs to the LOB domain-containing protein family.</text>
</comment>
<dbReference type="Pfam" id="PF12999">
    <property type="entry name" value="PRKCSH-like"/>
    <property type="match status" value="1"/>
</dbReference>
<dbReference type="InterPro" id="IPR002885">
    <property type="entry name" value="PPR_rpt"/>
</dbReference>
<dbReference type="Proteomes" id="UP000467840">
    <property type="component" value="Chromosome 7"/>
</dbReference>
<dbReference type="Gene3D" id="1.25.40.10">
    <property type="entry name" value="Tetratricopeptide repeat domain"/>
    <property type="match status" value="2"/>
</dbReference>
<evidence type="ECO:0000259" key="5">
    <source>
        <dbReference type="PROSITE" id="PS50891"/>
    </source>
</evidence>
<accession>A0A6A6L427</accession>
<proteinExistence type="inferred from homology"/>
<protein>
    <recommendedName>
        <fullName evidence="5">LOB domain-containing protein</fullName>
    </recommendedName>
</protein>
<sequence length="661" mass="73386">MMQRNNNSSSNSDTSGITVMHLGACASCKHQRKKCTEDCMLAPYFPADGSREFQAVHKVFGVSNVMKLVRGVKEEDRKTVADSLVWDAFCSSYPFKYVQGPEKVKKQEKDAGSRLLPLPAPSPPQQQRDHSITSGFTHHQQYHLPANYQKYFASRVIKCKDGSKSFTRDRLNDNFCDCVDGTDEPEWDGGYLACEIVVLCLEQPRNFSLSQRQIYCSNLGSKPQFIFSSRVNDRICDCCDGSDEYDGGINCPNTCVMGGNLDQGAVTSNVNKAILVDSRSLLGHSGIYCICRGGFSFSIPSVFMGLNYMEVDALPLVIQSMVISVTKVCSSRVPFPHFLLQIALLRSISSLEHNIKAKVEAKAYQEIPDLLQSYGEESFENPNPFSFLSTFPLNLRTQVVDEILQSFIPLRPRSRPHLVYSCLLSCTLQSPNPLPLALAILQRTLRSGCSPAPQTRLLLSSAWFDRRRQSQTVANILQEMESIGYNPDSGICNYLVSSLCAVEQLPEAVKVLKCMGRAGCVPDLEGYGFVIGSMCTARRTADAVELLKEMVVKIGLNPRHGTVVKVAAALRANREIWAAVEMIEFLEKEGCPVGFESYELVLEGCLECKEYLLAGKVVMRMTEKGFIPYIKARQKVVEGLAGAGEWKLACAVRQRFTELSS</sequence>
<name>A0A6A6L427_HEVBR</name>